<evidence type="ECO:0000313" key="3">
    <source>
        <dbReference type="Proteomes" id="UP001165413"/>
    </source>
</evidence>
<evidence type="ECO:0000256" key="1">
    <source>
        <dbReference type="SAM" id="SignalP"/>
    </source>
</evidence>
<dbReference type="Gene3D" id="3.30.300.250">
    <property type="match status" value="1"/>
</dbReference>
<feature type="chain" id="PRO_5041380379" evidence="1">
    <location>
        <begin position="23"/>
        <end position="159"/>
    </location>
</feature>
<feature type="signal peptide" evidence="1">
    <location>
        <begin position="1"/>
        <end position="22"/>
    </location>
</feature>
<organism evidence="2 3">
    <name type="scientific">Opacimonas viscosa</name>
    <dbReference type="NCBI Taxonomy" id="2961944"/>
    <lineage>
        <taxon>Bacteria</taxon>
        <taxon>Pseudomonadati</taxon>
        <taxon>Pseudomonadota</taxon>
        <taxon>Gammaproteobacteria</taxon>
        <taxon>Alteromonadales</taxon>
        <taxon>Alteromonadaceae</taxon>
        <taxon>Opacimonas</taxon>
    </lineage>
</organism>
<name>A0AA41WXB6_9ALTE</name>
<dbReference type="Proteomes" id="UP001165413">
    <property type="component" value="Unassembled WGS sequence"/>
</dbReference>
<comment type="caution">
    <text evidence="2">The sequence shown here is derived from an EMBL/GenBank/DDBJ whole genome shotgun (WGS) entry which is preliminary data.</text>
</comment>
<dbReference type="AlphaFoldDB" id="A0AA41WXB6"/>
<gene>
    <name evidence="2" type="ORF">NLF92_03830</name>
</gene>
<accession>A0AA41WXB6</accession>
<reference evidence="2" key="1">
    <citation type="submission" date="2022-07" db="EMBL/GenBank/DDBJ databases">
        <title>Characterization of the Novel Bacterium Alteromonas immobilis LMIT006 and Alteromonas gregis LMIT007.</title>
        <authorList>
            <person name="Lin X."/>
        </authorList>
    </citation>
    <scope>NUCLEOTIDE SEQUENCE</scope>
    <source>
        <strain evidence="2">LMIT007</strain>
    </source>
</reference>
<proteinExistence type="predicted"/>
<protein>
    <submittedName>
        <fullName evidence="2">Uncharacterized protein</fullName>
    </submittedName>
</protein>
<keyword evidence="3" id="KW-1185">Reference proteome</keyword>
<dbReference type="EMBL" id="JANATA010000004">
    <property type="protein sequence ID" value="MCP3428075.1"/>
    <property type="molecule type" value="Genomic_DNA"/>
</dbReference>
<sequence length="159" mass="17934">MKTNTLHIIFILSFMYVSDAQADSLSKFWQNTTTEHNYYSQQFSDELAVASDEMNLGLPALIDPNTRLNKTSVEGGAFVFHYTLIKFSLDDINTQLFAATMGPELHNSVCLSEEMQMLLNMDVPLIYTYTGHEGNDIASIMINQSSCNRYKENLALVNS</sequence>
<dbReference type="RefSeq" id="WP_254099079.1">
    <property type="nucleotide sequence ID" value="NZ_JANATA010000004.1"/>
</dbReference>
<evidence type="ECO:0000313" key="2">
    <source>
        <dbReference type="EMBL" id="MCP3428075.1"/>
    </source>
</evidence>
<keyword evidence="1" id="KW-0732">Signal</keyword>